<reference evidence="2 3" key="1">
    <citation type="submission" date="2016-11" db="EMBL/GenBank/DDBJ databases">
        <authorList>
            <person name="Jaros S."/>
            <person name="Januszkiewicz K."/>
            <person name="Wedrychowicz H."/>
        </authorList>
    </citation>
    <scope>NUCLEOTIDE SEQUENCE [LARGE SCALE GENOMIC DNA]</scope>
    <source>
        <strain evidence="2 3">DSM 15929</strain>
    </source>
</reference>
<organism evidence="2 3">
    <name type="scientific">Anaerocolumna jejuensis DSM 15929</name>
    <dbReference type="NCBI Taxonomy" id="1121322"/>
    <lineage>
        <taxon>Bacteria</taxon>
        <taxon>Bacillati</taxon>
        <taxon>Bacillota</taxon>
        <taxon>Clostridia</taxon>
        <taxon>Lachnospirales</taxon>
        <taxon>Lachnospiraceae</taxon>
        <taxon>Anaerocolumna</taxon>
    </lineage>
</organism>
<keyword evidence="1" id="KW-1133">Transmembrane helix</keyword>
<evidence type="ECO:0000313" key="3">
    <source>
        <dbReference type="Proteomes" id="UP000184386"/>
    </source>
</evidence>
<dbReference type="OrthoDB" id="8357868at2"/>
<dbReference type="EMBL" id="FRAC01000007">
    <property type="protein sequence ID" value="SHJ80901.1"/>
    <property type="molecule type" value="Genomic_DNA"/>
</dbReference>
<sequence length="380" mass="45284">MQCEYCKSEGKMSREHIIPKGFINNMNFKEQTVWFDKAPSRVINNELMIKDVCANCNNGELSKLDAYALKLLISYNDKISFDTKKIYFKYNYHMLTRWLLKVCYNSARANDADFDIGLYQEYISYILNKDYTEALDISIFAMFMEVAFDKETQEECYHLNKDRNYEIDWFRIAPFRMVNLSVYYIAMRCIMINSLAFLVVVYNKDTISKKTTIEQEILKTYPNFVKLLTNNKACLKKDIKFWHSSYMTNYLLRDNFLGKRTSKMDGILKLVNISKKEVFDRDYNQLKYLKNSYMSTKDDLKDSYQSFELMMDGYNDDKRELYQIKEVQDYIIGMINKFPDIIWILNLELSFFQVILGAYINEKVINDKIDSSRQIDINQK</sequence>
<name>A0A1M6MBR8_9FIRM</name>
<proteinExistence type="predicted"/>
<evidence type="ECO:0008006" key="4">
    <source>
        <dbReference type="Google" id="ProtNLM"/>
    </source>
</evidence>
<protein>
    <recommendedName>
        <fullName evidence="4">HNH endonuclease</fullName>
    </recommendedName>
</protein>
<keyword evidence="3" id="KW-1185">Reference proteome</keyword>
<evidence type="ECO:0000256" key="1">
    <source>
        <dbReference type="SAM" id="Phobius"/>
    </source>
</evidence>
<keyword evidence="1" id="KW-0472">Membrane</keyword>
<gene>
    <name evidence="2" type="ORF">SAMN02745136_00940</name>
</gene>
<dbReference type="AlphaFoldDB" id="A0A1M6MBR8"/>
<evidence type="ECO:0000313" key="2">
    <source>
        <dbReference type="EMBL" id="SHJ80901.1"/>
    </source>
</evidence>
<dbReference type="STRING" id="1121322.SAMN02745136_00940"/>
<accession>A0A1M6MBR8</accession>
<dbReference type="Proteomes" id="UP000184386">
    <property type="component" value="Unassembled WGS sequence"/>
</dbReference>
<keyword evidence="1" id="KW-0812">Transmembrane</keyword>
<feature type="transmembrane region" description="Helical" evidence="1">
    <location>
        <begin position="182"/>
        <end position="202"/>
    </location>
</feature>